<keyword evidence="2" id="KW-1185">Reference proteome</keyword>
<dbReference type="WBParaSite" id="ALUE_0000858301-mRNA-1">
    <property type="protein sequence ID" value="ALUE_0000858301-mRNA-1"/>
    <property type="gene ID" value="ALUE_0000858301"/>
</dbReference>
<accession>A0A0M3HYI1</accession>
<reference evidence="3" key="1">
    <citation type="submission" date="2017-02" db="UniProtKB">
        <authorList>
            <consortium name="WormBaseParasite"/>
        </authorList>
    </citation>
    <scope>IDENTIFICATION</scope>
</reference>
<proteinExistence type="predicted"/>
<evidence type="ECO:0000313" key="2">
    <source>
        <dbReference type="Proteomes" id="UP000036681"/>
    </source>
</evidence>
<dbReference type="Proteomes" id="UP000036681">
    <property type="component" value="Unplaced"/>
</dbReference>
<dbReference type="AlphaFoldDB" id="A0A0M3HYI1"/>
<feature type="compositionally biased region" description="Polar residues" evidence="1">
    <location>
        <begin position="129"/>
        <end position="144"/>
    </location>
</feature>
<organism evidence="2 3">
    <name type="scientific">Ascaris lumbricoides</name>
    <name type="common">Giant roundworm</name>
    <dbReference type="NCBI Taxonomy" id="6252"/>
    <lineage>
        <taxon>Eukaryota</taxon>
        <taxon>Metazoa</taxon>
        <taxon>Ecdysozoa</taxon>
        <taxon>Nematoda</taxon>
        <taxon>Chromadorea</taxon>
        <taxon>Rhabditida</taxon>
        <taxon>Spirurina</taxon>
        <taxon>Ascaridomorpha</taxon>
        <taxon>Ascaridoidea</taxon>
        <taxon>Ascarididae</taxon>
        <taxon>Ascaris</taxon>
    </lineage>
</organism>
<protein>
    <submittedName>
        <fullName evidence="3">Uncharacterized protein</fullName>
    </submittedName>
</protein>
<sequence length="225" mass="25680">MMIRSEIFIYLLTSTICLFADDNATVLLFDAEMVIACFNYLFSTITLLEKLVLSIGNMVDVQTNLSHLSIDHPKGVINETLVKIDDTNSPSNIDNKDDKKVKLEEKNPKLLKHSQAIAKKESLKEYKKNGSSYVNTTMTNNVRKSSNNNSSNGRLSERQAETNNGNATTNLKKSIKGKDIPAKMESMYKMKEKGTEMKIKESKKRENKQEAITRRLRMLRMFLFK</sequence>
<feature type="compositionally biased region" description="Polar residues" evidence="1">
    <location>
        <begin position="161"/>
        <end position="171"/>
    </location>
</feature>
<name>A0A0M3HYI1_ASCLU</name>
<evidence type="ECO:0000313" key="3">
    <source>
        <dbReference type="WBParaSite" id="ALUE_0000858301-mRNA-1"/>
    </source>
</evidence>
<evidence type="ECO:0000256" key="1">
    <source>
        <dbReference type="SAM" id="MobiDB-lite"/>
    </source>
</evidence>
<feature type="region of interest" description="Disordered" evidence="1">
    <location>
        <begin position="128"/>
        <end position="171"/>
    </location>
</feature>